<keyword evidence="6" id="KW-1185">Reference proteome</keyword>
<dbReference type="VEuPathDB" id="VectorBase:AMAM004626"/>
<dbReference type="EnsemblMetazoa" id="AMAM004626-RA">
    <property type="protein sequence ID" value="AMAM004626-PA"/>
    <property type="gene ID" value="AMAM004626"/>
</dbReference>
<dbReference type="PROSITE" id="PS50009">
    <property type="entry name" value="RASGEF_CAT"/>
    <property type="match status" value="1"/>
</dbReference>
<feature type="region of interest" description="Disordered" evidence="2">
    <location>
        <begin position="1"/>
        <end position="21"/>
    </location>
</feature>
<keyword evidence="3" id="KW-1133">Transmembrane helix</keyword>
<reference evidence="5" key="2">
    <citation type="submission" date="2020-05" db="UniProtKB">
        <authorList>
            <consortium name="EnsemblMetazoa"/>
        </authorList>
    </citation>
    <scope>IDENTIFICATION</scope>
    <source>
        <strain evidence="5">maculatus3</strain>
    </source>
</reference>
<accession>A0A182SDK2</accession>
<feature type="transmembrane region" description="Helical" evidence="3">
    <location>
        <begin position="32"/>
        <end position="50"/>
    </location>
</feature>
<proteinExistence type="predicted"/>
<evidence type="ECO:0000256" key="3">
    <source>
        <dbReference type="SAM" id="Phobius"/>
    </source>
</evidence>
<dbReference type="GO" id="GO:0005085">
    <property type="term" value="F:guanyl-nucleotide exchange factor activity"/>
    <property type="evidence" value="ECO:0007669"/>
    <property type="project" value="UniProtKB-KW"/>
</dbReference>
<dbReference type="InterPro" id="IPR036964">
    <property type="entry name" value="RASGEF_cat_dom_sf"/>
</dbReference>
<evidence type="ECO:0000313" key="5">
    <source>
        <dbReference type="EnsemblMetazoa" id="AMAM004626-PA"/>
    </source>
</evidence>
<sequence length="258" mass="28564">MKTTNRPTDRPTDRSARSRGPVPKFTTNFTALFYYILPSGLAFLYSARLAQAEATESRRKVPFLSTKHTGAATAISSFWDVTHPPTHPQDNTLHVPAYAESRAVKAVERFIAFQRFFVHWHGLISPTSNTSGYDEKFGTHTFPDFVSASIFRSVSVPVSPIDFINEAILELKKERCGGVGGGGREGGSFQSPFSSFISSLNPIRKRFDETSAWTNYIVLSQGTQDERKAAFACLLRVAISCWNIGNFNGAKEIVDGLK</sequence>
<organism evidence="5 6">
    <name type="scientific">Anopheles maculatus</name>
    <dbReference type="NCBI Taxonomy" id="74869"/>
    <lineage>
        <taxon>Eukaryota</taxon>
        <taxon>Metazoa</taxon>
        <taxon>Ecdysozoa</taxon>
        <taxon>Arthropoda</taxon>
        <taxon>Hexapoda</taxon>
        <taxon>Insecta</taxon>
        <taxon>Pterygota</taxon>
        <taxon>Neoptera</taxon>
        <taxon>Endopterygota</taxon>
        <taxon>Diptera</taxon>
        <taxon>Nematocera</taxon>
        <taxon>Culicoidea</taxon>
        <taxon>Culicidae</taxon>
        <taxon>Anophelinae</taxon>
        <taxon>Anopheles</taxon>
        <taxon>Anopheles maculatus group</taxon>
    </lineage>
</organism>
<dbReference type="SUPFAM" id="SSF48366">
    <property type="entry name" value="Ras GEF"/>
    <property type="match status" value="1"/>
</dbReference>
<evidence type="ECO:0000259" key="4">
    <source>
        <dbReference type="PROSITE" id="PS50009"/>
    </source>
</evidence>
<keyword evidence="3" id="KW-0812">Transmembrane</keyword>
<dbReference type="InterPro" id="IPR001895">
    <property type="entry name" value="RASGEF_cat_dom"/>
</dbReference>
<feature type="compositionally biased region" description="Basic and acidic residues" evidence="2">
    <location>
        <begin position="7"/>
        <end position="16"/>
    </location>
</feature>
<evidence type="ECO:0000256" key="2">
    <source>
        <dbReference type="SAM" id="MobiDB-lite"/>
    </source>
</evidence>
<reference evidence="6" key="1">
    <citation type="submission" date="2013-09" db="EMBL/GenBank/DDBJ databases">
        <title>The Genome Sequence of Anopheles maculatus species B.</title>
        <authorList>
            <consortium name="The Broad Institute Genomics Platform"/>
            <person name="Neafsey D.E."/>
            <person name="Besansky N."/>
            <person name="Howell P."/>
            <person name="Walton C."/>
            <person name="Young S.K."/>
            <person name="Zeng Q."/>
            <person name="Gargeya S."/>
            <person name="Fitzgerald M."/>
            <person name="Haas B."/>
            <person name="Abouelleil A."/>
            <person name="Allen A.W."/>
            <person name="Alvarado L."/>
            <person name="Arachchi H.M."/>
            <person name="Berlin A.M."/>
            <person name="Chapman S.B."/>
            <person name="Gainer-Dewar J."/>
            <person name="Goldberg J."/>
            <person name="Griggs A."/>
            <person name="Gujja S."/>
            <person name="Hansen M."/>
            <person name="Howarth C."/>
            <person name="Imamovic A."/>
            <person name="Ireland A."/>
            <person name="Larimer J."/>
            <person name="McCowan C."/>
            <person name="Murphy C."/>
            <person name="Pearson M."/>
            <person name="Poon T.W."/>
            <person name="Priest M."/>
            <person name="Roberts A."/>
            <person name="Saif S."/>
            <person name="Shea T."/>
            <person name="Sisk P."/>
            <person name="Sykes S."/>
            <person name="Wortman J."/>
            <person name="Nusbaum C."/>
            <person name="Birren B."/>
        </authorList>
    </citation>
    <scope>NUCLEOTIDE SEQUENCE [LARGE SCALE GENOMIC DNA]</scope>
    <source>
        <strain evidence="6">maculatus3</strain>
    </source>
</reference>
<protein>
    <recommendedName>
        <fullName evidence="4">Ras-GEF domain-containing protein</fullName>
    </recommendedName>
</protein>
<feature type="domain" description="Ras-GEF" evidence="4">
    <location>
        <begin position="150"/>
        <end position="258"/>
    </location>
</feature>
<keyword evidence="1" id="KW-0344">Guanine-nucleotide releasing factor</keyword>
<evidence type="ECO:0000256" key="1">
    <source>
        <dbReference type="PROSITE-ProRule" id="PRU00168"/>
    </source>
</evidence>
<dbReference type="Proteomes" id="UP000075901">
    <property type="component" value="Unassembled WGS sequence"/>
</dbReference>
<keyword evidence="3" id="KW-0472">Membrane</keyword>
<dbReference type="GO" id="GO:0007264">
    <property type="term" value="P:small GTPase-mediated signal transduction"/>
    <property type="evidence" value="ECO:0007669"/>
    <property type="project" value="InterPro"/>
</dbReference>
<dbReference type="Pfam" id="PF00617">
    <property type="entry name" value="RasGEF"/>
    <property type="match status" value="1"/>
</dbReference>
<name>A0A182SDK2_9DIPT</name>
<evidence type="ECO:0000313" key="6">
    <source>
        <dbReference type="Proteomes" id="UP000075901"/>
    </source>
</evidence>
<dbReference type="Gene3D" id="1.10.840.10">
    <property type="entry name" value="Ras guanine-nucleotide exchange factors catalytic domain"/>
    <property type="match status" value="1"/>
</dbReference>
<dbReference type="AlphaFoldDB" id="A0A182SDK2"/>
<dbReference type="InterPro" id="IPR023578">
    <property type="entry name" value="Ras_GEF_dom_sf"/>
</dbReference>